<dbReference type="Proteomes" id="UP001144978">
    <property type="component" value="Unassembled WGS sequence"/>
</dbReference>
<comment type="caution">
    <text evidence="1">The sequence shown here is derived from an EMBL/GenBank/DDBJ whole genome shotgun (WGS) entry which is preliminary data.</text>
</comment>
<protein>
    <submittedName>
        <fullName evidence="1">Uncharacterized protein</fullName>
    </submittedName>
</protein>
<keyword evidence="2" id="KW-1185">Reference proteome</keyword>
<reference evidence="1" key="1">
    <citation type="submission" date="2022-08" db="EMBL/GenBank/DDBJ databases">
        <title>Genome Sequence of Pycnoporus sanguineus.</title>
        <authorList>
            <person name="Buettner E."/>
        </authorList>
    </citation>
    <scope>NUCLEOTIDE SEQUENCE</scope>
    <source>
        <strain evidence="1">CG-C14</strain>
    </source>
</reference>
<proteinExistence type="predicted"/>
<organism evidence="1 2">
    <name type="scientific">Trametes sanguinea</name>
    <dbReference type="NCBI Taxonomy" id="158606"/>
    <lineage>
        <taxon>Eukaryota</taxon>
        <taxon>Fungi</taxon>
        <taxon>Dikarya</taxon>
        <taxon>Basidiomycota</taxon>
        <taxon>Agaricomycotina</taxon>
        <taxon>Agaricomycetes</taxon>
        <taxon>Polyporales</taxon>
        <taxon>Polyporaceae</taxon>
        <taxon>Trametes</taxon>
    </lineage>
</organism>
<name>A0ACC1N924_9APHY</name>
<evidence type="ECO:0000313" key="1">
    <source>
        <dbReference type="EMBL" id="KAJ2975392.1"/>
    </source>
</evidence>
<accession>A0ACC1N924</accession>
<dbReference type="EMBL" id="JANSHE010004703">
    <property type="protein sequence ID" value="KAJ2975392.1"/>
    <property type="molecule type" value="Genomic_DNA"/>
</dbReference>
<sequence length="82" mass="8847">MDSMTTSSSPCSGNGRSTGINRGVEGGELAGDEAVEDDDEERDRECPRKRYSPLEVATESSACRALIRCLRLSTSATFSIAW</sequence>
<evidence type="ECO:0000313" key="2">
    <source>
        <dbReference type="Proteomes" id="UP001144978"/>
    </source>
</evidence>
<gene>
    <name evidence="1" type="ORF">NUW54_g11738</name>
</gene>